<dbReference type="Pfam" id="PF01904">
    <property type="entry name" value="DUF72"/>
    <property type="match status" value="1"/>
</dbReference>
<dbReference type="InterPro" id="IPR002763">
    <property type="entry name" value="DUF72"/>
</dbReference>
<proteinExistence type="predicted"/>
<dbReference type="PATRIC" id="fig|1423779.3.peg.601"/>
<evidence type="ECO:0000313" key="2">
    <source>
        <dbReference type="Proteomes" id="UP000050973"/>
    </source>
</evidence>
<dbReference type="InterPro" id="IPR036520">
    <property type="entry name" value="UPF0759_sf"/>
</dbReference>
<dbReference type="SUPFAM" id="SSF117396">
    <property type="entry name" value="TM1631-like"/>
    <property type="match status" value="1"/>
</dbReference>
<gene>
    <name evidence="1" type="ORF">FC49_GL000592</name>
</gene>
<protein>
    <recommendedName>
        <fullName evidence="3">DUF72 domain-containing protein</fullName>
    </recommendedName>
</protein>
<reference evidence="1 2" key="1">
    <citation type="journal article" date="2015" name="Genome Announc.">
        <title>Expanding the biotechnology potential of lactobacilli through comparative genomics of 213 strains and associated genera.</title>
        <authorList>
            <person name="Sun Z."/>
            <person name="Harris H.M."/>
            <person name="McCann A."/>
            <person name="Guo C."/>
            <person name="Argimon S."/>
            <person name="Zhang W."/>
            <person name="Yang X."/>
            <person name="Jeffery I.B."/>
            <person name="Cooney J.C."/>
            <person name="Kagawa T.F."/>
            <person name="Liu W."/>
            <person name="Song Y."/>
            <person name="Salvetti E."/>
            <person name="Wrobel A."/>
            <person name="Rasinkangas P."/>
            <person name="Parkhill J."/>
            <person name="Rea M.C."/>
            <person name="O'Sullivan O."/>
            <person name="Ritari J."/>
            <person name="Douillard F.P."/>
            <person name="Paul Ross R."/>
            <person name="Yang R."/>
            <person name="Briner A.E."/>
            <person name="Felis G.E."/>
            <person name="de Vos W.M."/>
            <person name="Barrangou R."/>
            <person name="Klaenhammer T.R."/>
            <person name="Caufield P.W."/>
            <person name="Cui Y."/>
            <person name="Zhang H."/>
            <person name="O'Toole P.W."/>
        </authorList>
    </citation>
    <scope>NUCLEOTIDE SEQUENCE [LARGE SCALE GENOMIC DNA]</scope>
    <source>
        <strain evidence="1 2">DSM 4864</strain>
    </source>
</reference>
<comment type="caution">
    <text evidence="1">The sequence shown here is derived from an EMBL/GenBank/DDBJ whole genome shotgun (WGS) entry which is preliminary data.</text>
</comment>
<organism evidence="1 2">
    <name type="scientific">Limosilactobacillus oris DSM 4864</name>
    <dbReference type="NCBI Taxonomy" id="1423779"/>
    <lineage>
        <taxon>Bacteria</taxon>
        <taxon>Bacillati</taxon>
        <taxon>Bacillota</taxon>
        <taxon>Bacilli</taxon>
        <taxon>Lactobacillales</taxon>
        <taxon>Lactobacillaceae</taxon>
        <taxon>Limosilactobacillus</taxon>
    </lineage>
</organism>
<evidence type="ECO:0000313" key="1">
    <source>
        <dbReference type="EMBL" id="KRM15042.1"/>
    </source>
</evidence>
<sequence length="284" mass="32418">MTAKITMGMTTWTEHPVLIHGEQRPVTLNEYAQHFPTVEVDTFFYALPQMKTIQNWLTMVPEDFQFIVKANQGMTLHKRNQEKGEVEQLFAQYRRTVAPLVASGQLKTILFQFPPYFDASVADIDYLKMVRAWLGDLPVAVELRNSSWYQPGVVDALVSYCQDLKFTLVAADEPHDQVTAVPFKLVTTNPDLVMLRLHGRNKKGWANQGQSWRKTRTLYKYSDQELATFAQQIRQLTPQPREVCIIFNNNSGKDAAPNALALQKMMGVHFAGLAPRSPEQLDLF</sequence>
<dbReference type="Gene3D" id="3.20.20.410">
    <property type="entry name" value="Protein of unknown function UPF0759"/>
    <property type="match status" value="1"/>
</dbReference>
<dbReference type="PANTHER" id="PTHR30348:SF13">
    <property type="entry name" value="UPF0759 PROTEIN YUNF"/>
    <property type="match status" value="1"/>
</dbReference>
<dbReference type="AlphaFoldDB" id="A0A0R1WB60"/>
<accession>A0A0R1WB60</accession>
<evidence type="ECO:0008006" key="3">
    <source>
        <dbReference type="Google" id="ProtNLM"/>
    </source>
</evidence>
<dbReference type="Proteomes" id="UP000050973">
    <property type="component" value="Unassembled WGS sequence"/>
</dbReference>
<dbReference type="EMBL" id="AZGE01000017">
    <property type="protein sequence ID" value="KRM15042.1"/>
    <property type="molecule type" value="Genomic_DNA"/>
</dbReference>
<dbReference type="PANTHER" id="PTHR30348">
    <property type="entry name" value="UNCHARACTERIZED PROTEIN YECE"/>
    <property type="match status" value="1"/>
</dbReference>
<name>A0A0R1WB60_9LACO</name>
<dbReference type="RefSeq" id="WP_056984601.1">
    <property type="nucleotide sequence ID" value="NZ_AZGE01000017.1"/>
</dbReference>